<dbReference type="AlphaFoldDB" id="A0A4R6KGN3"/>
<organism evidence="2 3">
    <name type="scientific">Kribbella caucasensis</name>
    <dbReference type="NCBI Taxonomy" id="2512215"/>
    <lineage>
        <taxon>Bacteria</taxon>
        <taxon>Bacillati</taxon>
        <taxon>Actinomycetota</taxon>
        <taxon>Actinomycetes</taxon>
        <taxon>Propionibacteriales</taxon>
        <taxon>Kribbellaceae</taxon>
        <taxon>Kribbella</taxon>
    </lineage>
</organism>
<dbReference type="Gene3D" id="3.30.200.20">
    <property type="entry name" value="Phosphorylase Kinase, domain 1"/>
    <property type="match status" value="1"/>
</dbReference>
<gene>
    <name evidence="2" type="ORF">EV643_106399</name>
</gene>
<evidence type="ECO:0000259" key="1">
    <source>
        <dbReference type="Pfam" id="PF01636"/>
    </source>
</evidence>
<dbReference type="Proteomes" id="UP000295388">
    <property type="component" value="Unassembled WGS sequence"/>
</dbReference>
<evidence type="ECO:0000313" key="3">
    <source>
        <dbReference type="Proteomes" id="UP000295388"/>
    </source>
</evidence>
<accession>A0A4R6KGN3</accession>
<dbReference type="EMBL" id="SNWQ01000006">
    <property type="protein sequence ID" value="TDO49426.1"/>
    <property type="molecule type" value="Genomic_DNA"/>
</dbReference>
<reference evidence="2 3" key="1">
    <citation type="submission" date="2019-03" db="EMBL/GenBank/DDBJ databases">
        <title>Genomic Encyclopedia of Type Strains, Phase III (KMG-III): the genomes of soil and plant-associated and newly described type strains.</title>
        <authorList>
            <person name="Whitman W."/>
        </authorList>
    </citation>
    <scope>NUCLEOTIDE SEQUENCE [LARGE SCALE GENOMIC DNA]</scope>
    <source>
        <strain evidence="2 3">VKM Ac-2527</strain>
    </source>
</reference>
<proteinExistence type="predicted"/>
<keyword evidence="2" id="KW-0808">Transferase</keyword>
<dbReference type="Gene3D" id="1.10.510.10">
    <property type="entry name" value="Transferase(Phosphotransferase) domain 1"/>
    <property type="match status" value="1"/>
</dbReference>
<name>A0A4R6KGN3_9ACTN</name>
<comment type="caution">
    <text evidence="2">The sequence shown here is derived from an EMBL/GenBank/DDBJ whole genome shotgun (WGS) entry which is preliminary data.</text>
</comment>
<keyword evidence="3" id="KW-1185">Reference proteome</keyword>
<protein>
    <submittedName>
        <fullName evidence="2">Spectinomycin phosphotransferase</fullName>
    </submittedName>
</protein>
<sequence length="291" mass="31323">MLTPVDDKLREWILADYGIGVVELTPIHEGADVAAEVWRASTTAVDQHAGGATTGDQYAVKWSGGGTDAGTRATAHLSARGVRGIPEPIRTLTGEPHTHRGGRRLSLTRWVEGARAAETGLTTEQWSQYGALLARVHSTEPSAALIETLPSLNPINARMPALVDQLTHRLTTQAPQDAVEAELAKVWHENDETIKGLLKLAAELERPNGIPVICHADPHLGNVLRTEDQLYLIDWDDVVLAPREQDLMFMLGGMGTLGPTTPEQLDAFFTGYGLTGSSILTGHDTRSLPAG</sequence>
<dbReference type="Pfam" id="PF01636">
    <property type="entry name" value="APH"/>
    <property type="match status" value="1"/>
</dbReference>
<dbReference type="GO" id="GO:0016740">
    <property type="term" value="F:transferase activity"/>
    <property type="evidence" value="ECO:0007669"/>
    <property type="project" value="UniProtKB-KW"/>
</dbReference>
<feature type="domain" description="Aminoglycoside phosphotransferase" evidence="1">
    <location>
        <begin position="72"/>
        <end position="275"/>
    </location>
</feature>
<evidence type="ECO:0000313" key="2">
    <source>
        <dbReference type="EMBL" id="TDO49426.1"/>
    </source>
</evidence>
<dbReference type="InterPro" id="IPR002575">
    <property type="entry name" value="Aminoglycoside_PTrfase"/>
</dbReference>
<dbReference type="SUPFAM" id="SSF56112">
    <property type="entry name" value="Protein kinase-like (PK-like)"/>
    <property type="match status" value="1"/>
</dbReference>
<dbReference type="OrthoDB" id="115252at2"/>
<dbReference type="InterPro" id="IPR011009">
    <property type="entry name" value="Kinase-like_dom_sf"/>
</dbReference>